<dbReference type="Proteomes" id="UP001165060">
    <property type="component" value="Unassembled WGS sequence"/>
</dbReference>
<sequence length="491" mass="53388">MSALARSAARVPSYGCRAWKRSVPALVKPTPNGAPTTASGVDPIHFSASWSEEQIRNASEGHALLTWSPSKAVESMPVMVRGDGIYLYDTTGKEWMDWTSQAVCTNVGQTVSPRVKEAINAQMDKYSFVYGGLALTEPRARLSKLMSELMPTGLSGFVFPSSGSEANEAAIAMARRFTGKTKILTWYRSYHGGTSASSSATGDYRRLMAVEAPGFVKVWNPQPQFWEFGGSSEEERTASSLLMLEEQILNEGPHDIASLMFESVPGSAGVMKLPPGYMQGVRALCDKYEILLHMDEVMVGFGRTGKMWGFQHYEGVVPDIVTAAKGLTGSIMPLSMTAVSDDMKAFFHDNALGWGSTFQAHPTALACGYANMLDMLEQDTIGHVERLAPVFEQHVKELARHPCVKQYRSTGLFGCLDVQTVGGEQPQFTHQPKTSASLAYAKAAADQGLLTFFRPPVIHIAPPLIITEGELEKGFAKQHAALDALDEALGF</sequence>
<proteinExistence type="inferred from homology"/>
<protein>
    <submittedName>
        <fullName evidence="4">Uncharacterized protein</fullName>
    </submittedName>
</protein>
<evidence type="ECO:0000256" key="1">
    <source>
        <dbReference type="ARBA" id="ARBA00008954"/>
    </source>
</evidence>
<organism evidence="4 5">
    <name type="scientific">Tetraparma gracilis</name>
    <dbReference type="NCBI Taxonomy" id="2962635"/>
    <lineage>
        <taxon>Eukaryota</taxon>
        <taxon>Sar</taxon>
        <taxon>Stramenopiles</taxon>
        <taxon>Ochrophyta</taxon>
        <taxon>Bolidophyceae</taxon>
        <taxon>Parmales</taxon>
        <taxon>Triparmaceae</taxon>
        <taxon>Tetraparma</taxon>
    </lineage>
</organism>
<dbReference type="InterPro" id="IPR015424">
    <property type="entry name" value="PyrdxlP-dep_Trfase"/>
</dbReference>
<comment type="caution">
    <text evidence="4">The sequence shown here is derived from an EMBL/GenBank/DDBJ whole genome shotgun (WGS) entry which is preliminary data.</text>
</comment>
<evidence type="ECO:0000256" key="2">
    <source>
        <dbReference type="ARBA" id="ARBA00022898"/>
    </source>
</evidence>
<comment type="similarity">
    <text evidence="1 3">Belongs to the class-III pyridoxal-phosphate-dependent aminotransferase family.</text>
</comment>
<dbReference type="EMBL" id="BRYB01003269">
    <property type="protein sequence ID" value="GMI33788.1"/>
    <property type="molecule type" value="Genomic_DNA"/>
</dbReference>
<dbReference type="PROSITE" id="PS00600">
    <property type="entry name" value="AA_TRANSFER_CLASS_3"/>
    <property type="match status" value="1"/>
</dbReference>
<keyword evidence="5" id="KW-1185">Reference proteome</keyword>
<dbReference type="PANTHER" id="PTHR43094">
    <property type="entry name" value="AMINOTRANSFERASE"/>
    <property type="match status" value="1"/>
</dbReference>
<dbReference type="InterPro" id="IPR049704">
    <property type="entry name" value="Aminotrans_3_PPA_site"/>
</dbReference>
<dbReference type="Gene3D" id="3.90.1150.10">
    <property type="entry name" value="Aspartate Aminotransferase, domain 1"/>
    <property type="match status" value="1"/>
</dbReference>
<name>A0ABQ6MVT2_9STRA</name>
<gene>
    <name evidence="4" type="ORF">TeGR_g5933</name>
</gene>
<evidence type="ECO:0000256" key="3">
    <source>
        <dbReference type="RuleBase" id="RU003560"/>
    </source>
</evidence>
<evidence type="ECO:0000313" key="5">
    <source>
        <dbReference type="Proteomes" id="UP001165060"/>
    </source>
</evidence>
<reference evidence="4 5" key="1">
    <citation type="journal article" date="2023" name="Commun. Biol.">
        <title>Genome analysis of Parmales, the sister group of diatoms, reveals the evolutionary specialization of diatoms from phago-mixotrophs to photoautotrophs.</title>
        <authorList>
            <person name="Ban H."/>
            <person name="Sato S."/>
            <person name="Yoshikawa S."/>
            <person name="Yamada K."/>
            <person name="Nakamura Y."/>
            <person name="Ichinomiya M."/>
            <person name="Sato N."/>
            <person name="Blanc-Mathieu R."/>
            <person name="Endo H."/>
            <person name="Kuwata A."/>
            <person name="Ogata H."/>
        </authorList>
    </citation>
    <scope>NUCLEOTIDE SEQUENCE [LARGE SCALE GENOMIC DNA]</scope>
</reference>
<evidence type="ECO:0000313" key="4">
    <source>
        <dbReference type="EMBL" id="GMI33788.1"/>
    </source>
</evidence>
<dbReference type="Gene3D" id="3.40.640.10">
    <property type="entry name" value="Type I PLP-dependent aspartate aminotransferase-like (Major domain)"/>
    <property type="match status" value="1"/>
</dbReference>
<dbReference type="CDD" id="cd00610">
    <property type="entry name" value="OAT_like"/>
    <property type="match status" value="1"/>
</dbReference>
<dbReference type="InterPro" id="IPR005814">
    <property type="entry name" value="Aminotrans_3"/>
</dbReference>
<dbReference type="InterPro" id="IPR015421">
    <property type="entry name" value="PyrdxlP-dep_Trfase_major"/>
</dbReference>
<dbReference type="PANTHER" id="PTHR43094:SF1">
    <property type="entry name" value="AMINOTRANSFERASE CLASS-III"/>
    <property type="match status" value="1"/>
</dbReference>
<keyword evidence="2 3" id="KW-0663">Pyridoxal phosphate</keyword>
<dbReference type="SUPFAM" id="SSF53383">
    <property type="entry name" value="PLP-dependent transferases"/>
    <property type="match status" value="1"/>
</dbReference>
<dbReference type="InterPro" id="IPR015422">
    <property type="entry name" value="PyrdxlP-dep_Trfase_small"/>
</dbReference>
<dbReference type="Pfam" id="PF00202">
    <property type="entry name" value="Aminotran_3"/>
    <property type="match status" value="1"/>
</dbReference>
<accession>A0ABQ6MVT2</accession>